<accession>A0AAD1CI12</accession>
<reference evidence="2" key="1">
    <citation type="submission" date="2017-05" db="EMBL/GenBank/DDBJ databases">
        <title>Whole genome sequence of fish pathogenic bacteria, Photobacterium damselae subsp. piscicida, strain 91-197, isolated from hybrid striped bass (Morone sp.) in USA.</title>
        <authorList>
            <person name="Teru Y."/>
            <person name="Hikima J."/>
            <person name="Kono T."/>
            <person name="Sakai M."/>
            <person name="Takano T."/>
            <person name="Hawke J.P."/>
            <person name="Takeyama H."/>
            <person name="Aoki T."/>
        </authorList>
    </citation>
    <scope>NUCLEOTIDE SEQUENCE [LARGE SCALE GENOMIC DNA]</scope>
    <source>
        <strain evidence="2">91-197</strain>
    </source>
</reference>
<gene>
    <name evidence="1" type="ORF">PDPUS_1_02163</name>
</gene>
<proteinExistence type="predicted"/>
<name>A0AAD1CI12_PHODP</name>
<protein>
    <submittedName>
        <fullName evidence="1">Uncharacterized protein</fullName>
    </submittedName>
</protein>
<dbReference type="Proteomes" id="UP000218676">
    <property type="component" value="Chromosome 1"/>
</dbReference>
<dbReference type="EMBL" id="AP018045">
    <property type="protein sequence ID" value="BAX53537.1"/>
    <property type="molecule type" value="Genomic_DNA"/>
</dbReference>
<dbReference type="AlphaFoldDB" id="A0AAD1CI12"/>
<evidence type="ECO:0000313" key="2">
    <source>
        <dbReference type="Proteomes" id="UP000218676"/>
    </source>
</evidence>
<dbReference type="RefSeq" id="WP_086957029.1">
    <property type="nucleotide sequence ID" value="NZ_AP018045.1"/>
</dbReference>
<sequence length="70" mass="8131">MNLSAVTDFPDKFTRFMIDLRDIKTETQVNLDKPTLVNLFSRYIQGDMTAQEQLESDIIGTIHHQYKKGL</sequence>
<evidence type="ECO:0000313" key="1">
    <source>
        <dbReference type="EMBL" id="BAX53537.1"/>
    </source>
</evidence>
<organism evidence="1 2">
    <name type="scientific">Photobacterium damsela subsp. piscicida</name>
    <name type="common">Pasteurella piscicida</name>
    <dbReference type="NCBI Taxonomy" id="38294"/>
    <lineage>
        <taxon>Bacteria</taxon>
        <taxon>Pseudomonadati</taxon>
        <taxon>Pseudomonadota</taxon>
        <taxon>Gammaproteobacteria</taxon>
        <taxon>Vibrionales</taxon>
        <taxon>Vibrionaceae</taxon>
        <taxon>Photobacterium</taxon>
    </lineage>
</organism>